<dbReference type="InterPro" id="IPR005225">
    <property type="entry name" value="Small_GTP-bd"/>
</dbReference>
<evidence type="ECO:0000256" key="2">
    <source>
        <dbReference type="ARBA" id="ARBA00023134"/>
    </source>
</evidence>
<dbReference type="FunFam" id="3.40.50.11410:FF:000001">
    <property type="entry name" value="Hydrogenase maturation GTPase HydF"/>
    <property type="match status" value="1"/>
</dbReference>
<dbReference type="GO" id="GO:0005737">
    <property type="term" value="C:cytoplasm"/>
    <property type="evidence" value="ECO:0007669"/>
    <property type="project" value="TreeGrafter"/>
</dbReference>
<dbReference type="Pfam" id="PF18128">
    <property type="entry name" value="HydF_dimer"/>
    <property type="match status" value="1"/>
</dbReference>
<evidence type="ECO:0000313" key="6">
    <source>
        <dbReference type="EMBL" id="ACQ54577.1"/>
    </source>
</evidence>
<dbReference type="PANTHER" id="PTHR42714">
    <property type="entry name" value="TRNA MODIFICATION GTPASE GTPBP3"/>
    <property type="match status" value="1"/>
</dbReference>
<dbReference type="Proteomes" id="UP000002333">
    <property type="component" value="Chromosome"/>
</dbReference>
<evidence type="ECO:0000256" key="1">
    <source>
        <dbReference type="ARBA" id="ARBA00022741"/>
    </source>
</evidence>
<keyword evidence="1" id="KW-0547">Nucleotide-binding</keyword>
<sequence>MNTTPNANRIHITFIGKTNSGKSSLMNAIIGQDISIVSPIEGTTTDPVSKSMELIPLGPVLFTDTAGLEDNTELGKVRIEKTLNTLLKTDFAIYVMSAKDIDINLYKKTINKFKQQNISYITVINKIDTVDKNTVNELKKIIENPIFVSSNDINSILNLKDSIIEILSRSKEDDTIIGTLLPYNSKVVMVVPIDSEAPKGRLILPQVQLIRDCLDHGIKSYVIRDTELKSALDDIKNIDLVVTDSQAFKEVDEIVPKNISLTSFSILLANYKGDLKTFVEGTKAINNLNENSRILISESCTHNYSHEDIGRVKIPNMINSHVDKKLNYEFKMGGDFPQDVDKYDLIIHCGACMVNKKSMDSKLKLCKEKNIPITNYGILISYLTGILDRSIELFNIKLK</sequence>
<reference evidence="6 7" key="1">
    <citation type="journal article" date="2007" name="PLoS ONE">
        <title>Analysis of the neurotoxin complex genes in Clostridium botulinum A1-A4 and B1 strains: BoNT/A3, /Ba4 and /B1 clusters are located within plasmids.</title>
        <authorList>
            <person name="Smith T.J."/>
            <person name="Hill K.K."/>
            <person name="Foley B.T."/>
            <person name="Detter J.C."/>
            <person name="Munk A.C."/>
            <person name="Bruce D.C."/>
            <person name="Doggett N.A."/>
            <person name="Smith L.A."/>
            <person name="Marks J.D."/>
            <person name="Xie G."/>
            <person name="Brettin T.S."/>
        </authorList>
    </citation>
    <scope>NUCLEOTIDE SEQUENCE [LARGE SCALE GENOMIC DNA]</scope>
    <source>
        <strain evidence="7">657 / Type Ba4</strain>
    </source>
</reference>
<dbReference type="PANTHER" id="PTHR42714:SF6">
    <property type="entry name" value="TRANSLATION INITIATION FACTOR IF-2"/>
    <property type="match status" value="1"/>
</dbReference>
<dbReference type="SUPFAM" id="SSF52540">
    <property type="entry name" value="P-loop containing nucleoside triphosphate hydrolases"/>
    <property type="match status" value="1"/>
</dbReference>
<dbReference type="AlphaFoldDB" id="A0A3F3AB55"/>
<dbReference type="GO" id="GO:0030488">
    <property type="term" value="P:tRNA methylation"/>
    <property type="evidence" value="ECO:0007669"/>
    <property type="project" value="TreeGrafter"/>
</dbReference>
<dbReference type="Gene3D" id="3.40.50.11410">
    <property type="match status" value="1"/>
</dbReference>
<feature type="domain" description="G" evidence="3">
    <location>
        <begin position="12"/>
        <end position="126"/>
    </location>
</feature>
<dbReference type="EMBL" id="CP001083">
    <property type="protein sequence ID" value="ACQ54577.1"/>
    <property type="molecule type" value="Genomic_DNA"/>
</dbReference>
<feature type="domain" description="Hydrogen maturase F tetramerization" evidence="5">
    <location>
        <begin position="276"/>
        <end position="392"/>
    </location>
</feature>
<proteinExistence type="predicted"/>
<keyword evidence="2" id="KW-0342">GTP-binding</keyword>
<dbReference type="InterPro" id="IPR006073">
    <property type="entry name" value="GTP-bd"/>
</dbReference>
<dbReference type="NCBIfam" id="TIGR00231">
    <property type="entry name" value="small_GTP"/>
    <property type="match status" value="1"/>
</dbReference>
<reference evidence="7" key="2">
    <citation type="submission" date="2008-05" db="EMBL/GenBank/DDBJ databases">
        <title>Genome sequence of Clostridium botulinum Ba4 strain 657.</title>
        <authorList>
            <person name="Shrivastava S."/>
            <person name="Brown J.L."/>
            <person name="Bruce D."/>
            <person name="Detter C."/>
            <person name="Munk C."/>
            <person name="Smith L.A."/>
            <person name="Smith T.J."/>
            <person name="Sutton G."/>
            <person name="Brettin T.S."/>
        </authorList>
    </citation>
    <scope>NUCLEOTIDE SEQUENCE [LARGE SCALE GENOMIC DNA]</scope>
    <source>
        <strain evidence="7">657 / Type Ba4</strain>
    </source>
</reference>
<evidence type="ECO:0000259" key="5">
    <source>
        <dbReference type="Pfam" id="PF18133"/>
    </source>
</evidence>
<evidence type="ECO:0000313" key="7">
    <source>
        <dbReference type="Proteomes" id="UP000002333"/>
    </source>
</evidence>
<dbReference type="RefSeq" id="WP_003361771.1">
    <property type="nucleotide sequence ID" value="NC_012658.1"/>
</dbReference>
<dbReference type="NCBIfam" id="TIGR03918">
    <property type="entry name" value="GTP_HydF"/>
    <property type="match status" value="1"/>
</dbReference>
<dbReference type="FunFam" id="3.40.50.11420:FF:000001">
    <property type="entry name" value="Hydrogenase maturation GTPase HydF"/>
    <property type="match status" value="1"/>
</dbReference>
<feature type="domain" description="Hydrogen maturase F dimerization" evidence="4">
    <location>
        <begin position="176"/>
        <end position="273"/>
    </location>
</feature>
<name>A0A3F3AB55_CLOB6</name>
<organism evidence="6 7">
    <name type="scientific">Clostridium botulinum (strain 657 / Type Ba4)</name>
    <dbReference type="NCBI Taxonomy" id="515621"/>
    <lineage>
        <taxon>Bacteria</taxon>
        <taxon>Bacillati</taxon>
        <taxon>Bacillota</taxon>
        <taxon>Clostridia</taxon>
        <taxon>Eubacteriales</taxon>
        <taxon>Clostridiaceae</taxon>
        <taxon>Clostridium</taxon>
    </lineage>
</organism>
<dbReference type="Gene3D" id="3.40.50.11420">
    <property type="match status" value="1"/>
</dbReference>
<dbReference type="KEGG" id="cbi:CLJ_B3913"/>
<evidence type="ECO:0000259" key="3">
    <source>
        <dbReference type="Pfam" id="PF01926"/>
    </source>
</evidence>
<dbReference type="FunFam" id="3.40.50.300:FF:002325">
    <property type="entry name" value="Hydrogenase maturation GTPase HydF"/>
    <property type="match status" value="1"/>
</dbReference>
<accession>A0A3F3AB55</accession>
<dbReference type="Pfam" id="PF01926">
    <property type="entry name" value="MMR_HSR1"/>
    <property type="match status" value="1"/>
</dbReference>
<dbReference type="GO" id="GO:0002098">
    <property type="term" value="P:tRNA wobble uridine modification"/>
    <property type="evidence" value="ECO:0007669"/>
    <property type="project" value="TreeGrafter"/>
</dbReference>
<protein>
    <submittedName>
        <fullName evidence="6">GTP-binding protein</fullName>
    </submittedName>
</protein>
<dbReference type="InterPro" id="IPR027417">
    <property type="entry name" value="P-loop_NTPase"/>
</dbReference>
<dbReference type="CDD" id="cd00880">
    <property type="entry name" value="Era_like"/>
    <property type="match status" value="1"/>
</dbReference>
<dbReference type="Pfam" id="PF18133">
    <property type="entry name" value="HydF_tetramer"/>
    <property type="match status" value="1"/>
</dbReference>
<dbReference type="InterPro" id="IPR041606">
    <property type="entry name" value="HydF_dimer"/>
</dbReference>
<dbReference type="InterPro" id="IPR040644">
    <property type="entry name" value="HydF_tetramer"/>
</dbReference>
<dbReference type="Gene3D" id="3.40.50.300">
    <property type="entry name" value="P-loop containing nucleotide triphosphate hydrolases"/>
    <property type="match status" value="1"/>
</dbReference>
<evidence type="ECO:0000259" key="4">
    <source>
        <dbReference type="Pfam" id="PF18128"/>
    </source>
</evidence>
<dbReference type="GO" id="GO:0005525">
    <property type="term" value="F:GTP binding"/>
    <property type="evidence" value="ECO:0007669"/>
    <property type="project" value="UniProtKB-KW"/>
</dbReference>
<gene>
    <name evidence="6" type="ordered locus">CLJ_B3913</name>
</gene>
<dbReference type="InterPro" id="IPR023873">
    <property type="entry name" value="FeFe-hyd_GTPase_HydF"/>
</dbReference>